<keyword evidence="5" id="KW-0007">Acetylation</keyword>
<sequence>MRINLPEDKIELIRRNFNLIDSNEDKKIDEEEFRTLIRLLGQTRKEKEIDEIITQHFEDDNEEDEVNKNNEAENEIKKEEGKNESKNFFKKNTTKNIPNHERIKNLIAKLNNFKEDNKKKKDTNSLGTKEEINSELKKKKKKKHINFDTFMKIFINMYTEPISLNELIKSFEILDNEKCGYIDEDKLRYILMNCDEKLTDEDHKLFFNSLNLKDKGKIDYVLLSKKLKNMSIEGGE</sequence>
<dbReference type="AlphaFoldDB" id="A0A1A8VY12"/>
<dbReference type="GO" id="GO:0016460">
    <property type="term" value="C:myosin II complex"/>
    <property type="evidence" value="ECO:0007669"/>
    <property type="project" value="TreeGrafter"/>
</dbReference>
<evidence type="ECO:0000256" key="5">
    <source>
        <dbReference type="ARBA" id="ARBA00022990"/>
    </source>
</evidence>
<dbReference type="Proteomes" id="UP000078546">
    <property type="component" value="Unassembled WGS sequence"/>
</dbReference>
<gene>
    <name evidence="9" type="ORF">POVCU1_010350</name>
    <name evidence="8" type="ORF">POVCU2_0011160</name>
</gene>
<dbReference type="PANTHER" id="PTHR23048:SF0">
    <property type="entry name" value="CALMODULIN LIKE 3"/>
    <property type="match status" value="1"/>
</dbReference>
<reference evidence="10 11" key="2">
    <citation type="submission" date="2016-05" db="EMBL/GenBank/DDBJ databases">
        <authorList>
            <person name="Naeem Raeece"/>
        </authorList>
    </citation>
    <scope>NUCLEOTIDE SEQUENCE [LARGE SCALE GENOMIC DNA]</scope>
</reference>
<evidence type="ECO:0000256" key="2">
    <source>
        <dbReference type="ARBA" id="ARBA00022723"/>
    </source>
</evidence>
<dbReference type="PANTHER" id="PTHR23048">
    <property type="entry name" value="MYOSIN LIGHT CHAIN 1, 3"/>
    <property type="match status" value="1"/>
</dbReference>
<evidence type="ECO:0000256" key="3">
    <source>
        <dbReference type="ARBA" id="ARBA00022737"/>
    </source>
</evidence>
<evidence type="ECO:0000313" key="8">
    <source>
        <dbReference type="EMBL" id="SBS81623.1"/>
    </source>
</evidence>
<dbReference type="GO" id="GO:0005509">
    <property type="term" value="F:calcium ion binding"/>
    <property type="evidence" value="ECO:0007669"/>
    <property type="project" value="InterPro"/>
</dbReference>
<dbReference type="Proteomes" id="UP000078560">
    <property type="component" value="Unassembled WGS sequence"/>
</dbReference>
<evidence type="ECO:0000313" key="11">
    <source>
        <dbReference type="Proteomes" id="UP000078560"/>
    </source>
</evidence>
<dbReference type="InterPro" id="IPR002048">
    <property type="entry name" value="EF_hand_dom"/>
</dbReference>
<protein>
    <recommendedName>
        <fullName evidence="1">Calmodulin</fullName>
    </recommendedName>
</protein>
<dbReference type="InterPro" id="IPR018247">
    <property type="entry name" value="EF_Hand_1_Ca_BS"/>
</dbReference>
<keyword evidence="3" id="KW-0677">Repeat</keyword>
<name>A0A1A8VY12_PLAOA</name>
<feature type="region of interest" description="Disordered" evidence="6">
    <location>
        <begin position="59"/>
        <end position="94"/>
    </location>
</feature>
<dbReference type="SUPFAM" id="SSF47473">
    <property type="entry name" value="EF-hand"/>
    <property type="match status" value="1"/>
</dbReference>
<dbReference type="SMART" id="SM00054">
    <property type="entry name" value="EFh"/>
    <property type="match status" value="2"/>
</dbReference>
<dbReference type="PROSITE" id="PS00018">
    <property type="entry name" value="EF_HAND_1"/>
    <property type="match status" value="1"/>
</dbReference>
<accession>A0A1A8VY12</accession>
<dbReference type="Gene3D" id="1.10.238.10">
    <property type="entry name" value="EF-hand"/>
    <property type="match status" value="2"/>
</dbReference>
<evidence type="ECO:0000313" key="9">
    <source>
        <dbReference type="EMBL" id="SBS84254.1"/>
    </source>
</evidence>
<proteinExistence type="predicted"/>
<evidence type="ECO:0000256" key="4">
    <source>
        <dbReference type="ARBA" id="ARBA00022837"/>
    </source>
</evidence>
<keyword evidence="2" id="KW-0479">Metal-binding</keyword>
<organism evidence="9 10">
    <name type="scientific">Plasmodium ovale curtisi</name>
    <dbReference type="NCBI Taxonomy" id="864141"/>
    <lineage>
        <taxon>Eukaryota</taxon>
        <taxon>Sar</taxon>
        <taxon>Alveolata</taxon>
        <taxon>Apicomplexa</taxon>
        <taxon>Aconoidasida</taxon>
        <taxon>Haemosporida</taxon>
        <taxon>Plasmodiidae</taxon>
        <taxon>Plasmodium</taxon>
        <taxon>Plasmodium (Plasmodium)</taxon>
    </lineage>
</organism>
<reference evidence="9" key="1">
    <citation type="submission" date="2016-05" db="EMBL/GenBank/DDBJ databases">
        <authorList>
            <person name="Lavstsen T."/>
            <person name="Jespersen J.S."/>
        </authorList>
    </citation>
    <scope>NUCLEOTIDE SEQUENCE [LARGE SCALE GENOMIC DNA]</scope>
</reference>
<evidence type="ECO:0000256" key="1">
    <source>
        <dbReference type="ARBA" id="ARBA00020786"/>
    </source>
</evidence>
<evidence type="ECO:0000256" key="6">
    <source>
        <dbReference type="SAM" id="MobiDB-lite"/>
    </source>
</evidence>
<dbReference type="InterPro" id="IPR050230">
    <property type="entry name" value="CALM/Myosin/TropC-like"/>
</dbReference>
<dbReference type="InterPro" id="IPR011992">
    <property type="entry name" value="EF-hand-dom_pair"/>
</dbReference>
<feature type="compositionally biased region" description="Basic and acidic residues" evidence="6">
    <location>
        <begin position="66"/>
        <end position="87"/>
    </location>
</feature>
<evidence type="ECO:0000259" key="7">
    <source>
        <dbReference type="PROSITE" id="PS50222"/>
    </source>
</evidence>
<dbReference type="EMBL" id="FLQV01000188">
    <property type="protein sequence ID" value="SBS84254.1"/>
    <property type="molecule type" value="Genomic_DNA"/>
</dbReference>
<feature type="domain" description="EF-hand" evidence="7">
    <location>
        <begin position="8"/>
        <end position="43"/>
    </location>
</feature>
<keyword evidence="4" id="KW-0106">Calcium</keyword>
<dbReference type="EMBL" id="FLQU01000173">
    <property type="protein sequence ID" value="SBS81623.1"/>
    <property type="molecule type" value="Genomic_DNA"/>
</dbReference>
<dbReference type="PROSITE" id="PS50222">
    <property type="entry name" value="EF_HAND_2"/>
    <property type="match status" value="1"/>
</dbReference>
<evidence type="ECO:0000313" key="10">
    <source>
        <dbReference type="Proteomes" id="UP000078546"/>
    </source>
</evidence>